<protein>
    <recommendedName>
        <fullName evidence="5">RNase H type-1 domain-containing protein</fullName>
    </recommendedName>
</protein>
<dbReference type="CDD" id="cd06222">
    <property type="entry name" value="RNase_H_like"/>
    <property type="match status" value="1"/>
</dbReference>
<feature type="domain" description="RNase H type-1" evidence="1">
    <location>
        <begin position="256"/>
        <end position="375"/>
    </location>
</feature>
<dbReference type="InterPro" id="IPR044730">
    <property type="entry name" value="RNase_H-like_dom_plant"/>
</dbReference>
<accession>A0ABR2EJG1</accession>
<dbReference type="InterPro" id="IPR036397">
    <property type="entry name" value="RNaseH_sf"/>
</dbReference>
<feature type="domain" description="Reverse transcriptase zinc-binding" evidence="2">
    <location>
        <begin position="50"/>
        <end position="136"/>
    </location>
</feature>
<evidence type="ECO:0008006" key="5">
    <source>
        <dbReference type="Google" id="ProtNLM"/>
    </source>
</evidence>
<evidence type="ECO:0000259" key="2">
    <source>
        <dbReference type="Pfam" id="PF13966"/>
    </source>
</evidence>
<comment type="caution">
    <text evidence="3">The sequence shown here is derived from an EMBL/GenBank/DDBJ whole genome shotgun (WGS) entry which is preliminary data.</text>
</comment>
<gene>
    <name evidence="3" type="ORF">V6N12_049187</name>
</gene>
<dbReference type="InterPro" id="IPR002156">
    <property type="entry name" value="RNaseH_domain"/>
</dbReference>
<evidence type="ECO:0000313" key="3">
    <source>
        <dbReference type="EMBL" id="KAK8562138.1"/>
    </source>
</evidence>
<dbReference type="PANTHER" id="PTHR47723:SF13">
    <property type="entry name" value="PUTATIVE-RELATED"/>
    <property type="match status" value="1"/>
</dbReference>
<dbReference type="EMBL" id="JBBPBM010000013">
    <property type="protein sequence ID" value="KAK8562138.1"/>
    <property type="molecule type" value="Genomic_DNA"/>
</dbReference>
<dbReference type="InterPro" id="IPR053151">
    <property type="entry name" value="RNase_H-like"/>
</dbReference>
<dbReference type="Gene3D" id="3.30.420.10">
    <property type="entry name" value="Ribonuclease H-like superfamily/Ribonuclease H"/>
    <property type="match status" value="1"/>
</dbReference>
<dbReference type="PANTHER" id="PTHR47723">
    <property type="entry name" value="OS05G0353850 PROTEIN"/>
    <property type="match status" value="1"/>
</dbReference>
<sequence>MVDDLGNWDWPNLQSLLPHSMLLHLSATKPPRSGFKGDFPGWARSHDRIFSVRAAYEALSDSSVQTANVVWKVIAGFRGLQRIKIFLWLLAKDRLLCNAERVRRHLSSCARCEACGAAVESTQHIFRDYPIAVAVWKGLIKRDKWVEFMSLDSLEWIQCNLSSHSIFAIDPVDWDLRFGAILWSLWLRRNAMIFDPENLGMLAVSDRSRWLWADMKAACGLEGHARPDHASMDGLLPTSRVMARWVSPPRDWFKVNVDGARDHSTGLAACGGLIRDHEGRWVRGFARSVGVCLPIESELWAVHEGLVQAWALGLRRVVVEVDSMTVLRLMSQRNGREVPMTIVQHIFELLSRDWSIKFVHVYREANAVADRLAKSVPFGSLEFRIFVDPPISISALLQVDCTAAGYHAD</sequence>
<dbReference type="Pfam" id="PF13456">
    <property type="entry name" value="RVT_3"/>
    <property type="match status" value="1"/>
</dbReference>
<name>A0ABR2EJG1_9ROSI</name>
<evidence type="ECO:0000259" key="1">
    <source>
        <dbReference type="Pfam" id="PF13456"/>
    </source>
</evidence>
<dbReference type="InterPro" id="IPR026960">
    <property type="entry name" value="RVT-Znf"/>
</dbReference>
<proteinExistence type="predicted"/>
<dbReference type="Pfam" id="PF13966">
    <property type="entry name" value="zf-RVT"/>
    <property type="match status" value="1"/>
</dbReference>
<keyword evidence="4" id="KW-1185">Reference proteome</keyword>
<dbReference type="SUPFAM" id="SSF53098">
    <property type="entry name" value="Ribonuclease H-like"/>
    <property type="match status" value="1"/>
</dbReference>
<organism evidence="3 4">
    <name type="scientific">Hibiscus sabdariffa</name>
    <name type="common">roselle</name>
    <dbReference type="NCBI Taxonomy" id="183260"/>
    <lineage>
        <taxon>Eukaryota</taxon>
        <taxon>Viridiplantae</taxon>
        <taxon>Streptophyta</taxon>
        <taxon>Embryophyta</taxon>
        <taxon>Tracheophyta</taxon>
        <taxon>Spermatophyta</taxon>
        <taxon>Magnoliopsida</taxon>
        <taxon>eudicotyledons</taxon>
        <taxon>Gunneridae</taxon>
        <taxon>Pentapetalae</taxon>
        <taxon>rosids</taxon>
        <taxon>malvids</taxon>
        <taxon>Malvales</taxon>
        <taxon>Malvaceae</taxon>
        <taxon>Malvoideae</taxon>
        <taxon>Hibiscus</taxon>
    </lineage>
</organism>
<evidence type="ECO:0000313" key="4">
    <source>
        <dbReference type="Proteomes" id="UP001472677"/>
    </source>
</evidence>
<dbReference type="Proteomes" id="UP001472677">
    <property type="component" value="Unassembled WGS sequence"/>
</dbReference>
<dbReference type="InterPro" id="IPR012337">
    <property type="entry name" value="RNaseH-like_sf"/>
</dbReference>
<reference evidence="3 4" key="1">
    <citation type="journal article" date="2024" name="G3 (Bethesda)">
        <title>Genome assembly of Hibiscus sabdariffa L. provides insights into metabolisms of medicinal natural products.</title>
        <authorList>
            <person name="Kim T."/>
        </authorList>
    </citation>
    <scope>NUCLEOTIDE SEQUENCE [LARGE SCALE GENOMIC DNA]</scope>
    <source>
        <strain evidence="3">TK-2024</strain>
        <tissue evidence="3">Old leaves</tissue>
    </source>
</reference>